<dbReference type="InterPro" id="IPR036291">
    <property type="entry name" value="NAD(P)-bd_dom_sf"/>
</dbReference>
<comment type="caution">
    <text evidence="3">The sequence shown here is derived from an EMBL/GenBank/DDBJ whole genome shotgun (WGS) entry which is preliminary data.</text>
</comment>
<dbReference type="OrthoDB" id="7064009at2"/>
<keyword evidence="2" id="KW-0560">Oxidoreductase</keyword>
<reference evidence="3 4" key="1">
    <citation type="journal article" date="2015" name="Antonie Van Leeuwenhoek">
        <title>Streptomyces klenkii sp. nov., isolated from deep marine sediment.</title>
        <authorList>
            <person name="Veyisoglu A."/>
            <person name="Sahin N."/>
        </authorList>
    </citation>
    <scope>NUCLEOTIDE SEQUENCE [LARGE SCALE GENOMIC DNA]</scope>
    <source>
        <strain evidence="3 4">KCTC 29202</strain>
    </source>
</reference>
<dbReference type="Gene3D" id="3.40.50.720">
    <property type="entry name" value="NAD(P)-binding Rossmann-like Domain"/>
    <property type="match status" value="1"/>
</dbReference>
<dbReference type="PROSITE" id="PS00061">
    <property type="entry name" value="ADH_SHORT"/>
    <property type="match status" value="1"/>
</dbReference>
<dbReference type="PANTHER" id="PTHR24321:SF8">
    <property type="entry name" value="ESTRADIOL 17-BETA-DEHYDROGENASE 8-RELATED"/>
    <property type="match status" value="1"/>
</dbReference>
<dbReference type="CDD" id="cd05233">
    <property type="entry name" value="SDR_c"/>
    <property type="match status" value="1"/>
</dbReference>
<accession>A0A3B0BD99</accession>
<evidence type="ECO:0000313" key="4">
    <source>
        <dbReference type="Proteomes" id="UP000270343"/>
    </source>
</evidence>
<sequence>MTAQFEGKVALVTGAGSGIGRSSALAFARQGATVVAVDVALEPATETVRLIEEEGGKASAVAADVTSAPDVEAMVATVVARHGGLHIAHNNAGLFAPPAPLADTDLATWHRLVGVNLTGVMLCMKYEIAHMREHGGGVIVNASSNIGFHGRRPGMAAYVASKAGVSALTRVAALDHIKDGIRINAVSPGASNTSMSFRPGESEADRNARVAGTVPIGRVAETEEIVAAVQWLASDAASFVVGHDLVADGGMTA</sequence>
<evidence type="ECO:0000313" key="3">
    <source>
        <dbReference type="EMBL" id="RKN70027.1"/>
    </source>
</evidence>
<dbReference type="EMBL" id="RBAM01000009">
    <property type="protein sequence ID" value="RKN70027.1"/>
    <property type="molecule type" value="Genomic_DNA"/>
</dbReference>
<dbReference type="AlphaFoldDB" id="A0A3B0BD99"/>
<comment type="similarity">
    <text evidence="1">Belongs to the short-chain dehydrogenases/reductases (SDR) family.</text>
</comment>
<gene>
    <name evidence="3" type="ORF">D7231_23075</name>
</gene>
<evidence type="ECO:0000256" key="1">
    <source>
        <dbReference type="ARBA" id="ARBA00006484"/>
    </source>
</evidence>
<dbReference type="GO" id="GO:0016491">
    <property type="term" value="F:oxidoreductase activity"/>
    <property type="evidence" value="ECO:0007669"/>
    <property type="project" value="UniProtKB-KW"/>
</dbReference>
<dbReference type="Proteomes" id="UP000270343">
    <property type="component" value="Unassembled WGS sequence"/>
</dbReference>
<dbReference type="InterPro" id="IPR002347">
    <property type="entry name" value="SDR_fam"/>
</dbReference>
<organism evidence="3 4">
    <name type="scientific">Streptomyces klenkii</name>
    <dbReference type="NCBI Taxonomy" id="1420899"/>
    <lineage>
        <taxon>Bacteria</taxon>
        <taxon>Bacillati</taxon>
        <taxon>Actinomycetota</taxon>
        <taxon>Actinomycetes</taxon>
        <taxon>Kitasatosporales</taxon>
        <taxon>Streptomycetaceae</taxon>
        <taxon>Streptomyces</taxon>
    </lineage>
</organism>
<dbReference type="RefSeq" id="WP_120757507.1">
    <property type="nucleotide sequence ID" value="NZ_JBEXOE010000061.1"/>
</dbReference>
<evidence type="ECO:0000256" key="2">
    <source>
        <dbReference type="ARBA" id="ARBA00023002"/>
    </source>
</evidence>
<dbReference type="SUPFAM" id="SSF51735">
    <property type="entry name" value="NAD(P)-binding Rossmann-fold domains"/>
    <property type="match status" value="1"/>
</dbReference>
<proteinExistence type="inferred from homology"/>
<dbReference type="PRINTS" id="PR00080">
    <property type="entry name" value="SDRFAMILY"/>
</dbReference>
<dbReference type="PANTHER" id="PTHR24321">
    <property type="entry name" value="DEHYDROGENASES, SHORT CHAIN"/>
    <property type="match status" value="1"/>
</dbReference>
<protein>
    <submittedName>
        <fullName evidence="3">SDR family oxidoreductase</fullName>
    </submittedName>
</protein>
<dbReference type="Pfam" id="PF13561">
    <property type="entry name" value="adh_short_C2"/>
    <property type="match status" value="1"/>
</dbReference>
<dbReference type="InterPro" id="IPR020904">
    <property type="entry name" value="Sc_DH/Rdtase_CS"/>
</dbReference>
<dbReference type="PRINTS" id="PR00081">
    <property type="entry name" value="GDHRDH"/>
</dbReference>
<name>A0A3B0BD99_9ACTN</name>
<keyword evidence="4" id="KW-1185">Reference proteome</keyword>
<dbReference type="FunFam" id="3.40.50.720:FF:000084">
    <property type="entry name" value="Short-chain dehydrogenase reductase"/>
    <property type="match status" value="1"/>
</dbReference>